<keyword evidence="6 9" id="KW-0067">ATP-binding</keyword>
<dbReference type="InterPro" id="IPR051334">
    <property type="entry name" value="SRPK"/>
</dbReference>
<evidence type="ECO:0000313" key="11">
    <source>
        <dbReference type="EMBL" id="KGQ10110.1"/>
    </source>
</evidence>
<sequence>MAAQKPAQEYRQVYVYIDGVENLDRYDKGGYHPITVGDILNKRYTIVDKLGHGGYSTVWVARDMQQEEYIALKIGVAKSRMQEISIMKSLSDLRSSLAANSVSLSGFHAIPRLLDDFTIHGPNGEHPSYTTDLAGSNLDKSLNSGMFRIDVARALAVKLVSAIAYMHGRGYVHGDIHLGNVMLRLPTNLGELSVDQFYEKYGRPQTITVSRVDSSPVPPNLPVEAVYPLNLGKAARYVSLEETDLLLVDFGESFAPASTFRPCEECRSQKAAQPPETYFEPSSPFTFSADIWCLGLVIWELFSIRPLFGSSFLPRAALIAQNVDVLGPLPARWWSVWKERHNYFDENGNSIQEENAFHPLPDVFDETVQGFRTRHKAGTFSVEEKSAFLRLMRRMLSVDPLQRASAAEVLESDWVKNWAMHDFEKSWRSSRKIKRQTPVGSENDM</sequence>
<evidence type="ECO:0000256" key="5">
    <source>
        <dbReference type="ARBA" id="ARBA00022777"/>
    </source>
</evidence>
<dbReference type="GO" id="GO:0000245">
    <property type="term" value="P:spliceosomal complex assembly"/>
    <property type="evidence" value="ECO:0007669"/>
    <property type="project" value="TreeGrafter"/>
</dbReference>
<evidence type="ECO:0000256" key="3">
    <source>
        <dbReference type="ARBA" id="ARBA00022679"/>
    </source>
</evidence>
<dbReference type="GO" id="GO:0005524">
    <property type="term" value="F:ATP binding"/>
    <property type="evidence" value="ECO:0007669"/>
    <property type="project" value="UniProtKB-UniRule"/>
</dbReference>
<dbReference type="HOGENOM" id="CLU_000288_81_2_1"/>
<comment type="caution">
    <text evidence="11">The sequence shown here is derived from an EMBL/GenBank/DDBJ whole genome shotgun (WGS) entry which is preliminary data.</text>
</comment>
<comment type="catalytic activity">
    <reaction evidence="8">
        <text>L-seryl-[protein] + ATP = O-phospho-L-seryl-[protein] + ADP + H(+)</text>
        <dbReference type="Rhea" id="RHEA:17989"/>
        <dbReference type="Rhea" id="RHEA-COMP:9863"/>
        <dbReference type="Rhea" id="RHEA-COMP:11604"/>
        <dbReference type="ChEBI" id="CHEBI:15378"/>
        <dbReference type="ChEBI" id="CHEBI:29999"/>
        <dbReference type="ChEBI" id="CHEBI:30616"/>
        <dbReference type="ChEBI" id="CHEBI:83421"/>
        <dbReference type="ChEBI" id="CHEBI:456216"/>
        <dbReference type="EC" id="2.7.11.1"/>
    </reaction>
</comment>
<dbReference type="Gene3D" id="1.10.510.10">
    <property type="entry name" value="Transferase(Phosphotransferase) domain 1"/>
    <property type="match status" value="1"/>
</dbReference>
<dbReference type="GO" id="GO:0004674">
    <property type="term" value="F:protein serine/threonine kinase activity"/>
    <property type="evidence" value="ECO:0007669"/>
    <property type="project" value="UniProtKB-KW"/>
</dbReference>
<dbReference type="InterPro" id="IPR000719">
    <property type="entry name" value="Prot_kinase_dom"/>
</dbReference>
<evidence type="ECO:0000256" key="9">
    <source>
        <dbReference type="PROSITE-ProRule" id="PRU10141"/>
    </source>
</evidence>
<evidence type="ECO:0000256" key="2">
    <source>
        <dbReference type="ARBA" id="ARBA00022527"/>
    </source>
</evidence>
<dbReference type="eggNOG" id="KOG1290">
    <property type="taxonomic scope" value="Eukaryota"/>
</dbReference>
<evidence type="ECO:0000259" key="10">
    <source>
        <dbReference type="PROSITE" id="PS50011"/>
    </source>
</evidence>
<dbReference type="PROSITE" id="PS00107">
    <property type="entry name" value="PROTEIN_KINASE_ATP"/>
    <property type="match status" value="1"/>
</dbReference>
<comment type="catalytic activity">
    <reaction evidence="7">
        <text>L-threonyl-[protein] + ATP = O-phospho-L-threonyl-[protein] + ADP + H(+)</text>
        <dbReference type="Rhea" id="RHEA:46608"/>
        <dbReference type="Rhea" id="RHEA-COMP:11060"/>
        <dbReference type="Rhea" id="RHEA-COMP:11605"/>
        <dbReference type="ChEBI" id="CHEBI:15378"/>
        <dbReference type="ChEBI" id="CHEBI:30013"/>
        <dbReference type="ChEBI" id="CHEBI:30616"/>
        <dbReference type="ChEBI" id="CHEBI:61977"/>
        <dbReference type="ChEBI" id="CHEBI:456216"/>
        <dbReference type="EC" id="2.7.11.1"/>
    </reaction>
</comment>
<dbReference type="OrthoDB" id="4865645at2759"/>
<proteinExistence type="predicted"/>
<gene>
    <name evidence="11" type="ORF">BBAD15_g4558</name>
</gene>
<dbReference type="PROSITE" id="PS50011">
    <property type="entry name" value="PROTEIN_KINASE_DOM"/>
    <property type="match status" value="1"/>
</dbReference>
<dbReference type="SUPFAM" id="SSF56112">
    <property type="entry name" value="Protein kinase-like (PK-like)"/>
    <property type="match status" value="1"/>
</dbReference>
<dbReference type="PANTHER" id="PTHR47634">
    <property type="entry name" value="PROTEIN KINASE DOMAIN-CONTAINING PROTEIN-RELATED"/>
    <property type="match status" value="1"/>
</dbReference>
<keyword evidence="2" id="KW-0723">Serine/threonine-protein kinase</keyword>
<evidence type="ECO:0000256" key="4">
    <source>
        <dbReference type="ARBA" id="ARBA00022741"/>
    </source>
</evidence>
<dbReference type="SMART" id="SM00220">
    <property type="entry name" value="S_TKc"/>
    <property type="match status" value="1"/>
</dbReference>
<protein>
    <recommendedName>
        <fullName evidence="1">non-specific serine/threonine protein kinase</fullName>
        <ecNumber evidence="1">2.7.11.1</ecNumber>
    </recommendedName>
</protein>
<dbReference type="STRING" id="1245745.A0A0A2VVC5"/>
<dbReference type="EC" id="2.7.11.1" evidence="1"/>
<dbReference type="AlphaFoldDB" id="A0A0A2VVC5"/>
<reference evidence="11 12" key="1">
    <citation type="submission" date="2012-10" db="EMBL/GenBank/DDBJ databases">
        <title>Genome sequencing and analysis of entomopathogenic fungi Beauveria bassiana D1-5.</title>
        <authorList>
            <person name="Li Q."/>
            <person name="Wang L."/>
            <person name="Zhang Z."/>
            <person name="Wang Q."/>
            <person name="Ren J."/>
            <person name="Wang M."/>
            <person name="Xu W."/>
            <person name="Wang J."/>
            <person name="Lu Y."/>
            <person name="Du Q."/>
            <person name="Sun Z."/>
        </authorList>
    </citation>
    <scope>NUCLEOTIDE SEQUENCE [LARGE SCALE GENOMIC DNA]</scope>
    <source>
        <strain evidence="11 12">D1-5</strain>
    </source>
</reference>
<organism evidence="11 12">
    <name type="scientific">Beauveria bassiana D1-5</name>
    <dbReference type="NCBI Taxonomy" id="1245745"/>
    <lineage>
        <taxon>Eukaryota</taxon>
        <taxon>Fungi</taxon>
        <taxon>Dikarya</taxon>
        <taxon>Ascomycota</taxon>
        <taxon>Pezizomycotina</taxon>
        <taxon>Sordariomycetes</taxon>
        <taxon>Hypocreomycetidae</taxon>
        <taxon>Hypocreales</taxon>
        <taxon>Cordycipitaceae</taxon>
        <taxon>Beauveria</taxon>
    </lineage>
</organism>
<dbReference type="GO" id="GO:0050684">
    <property type="term" value="P:regulation of mRNA processing"/>
    <property type="evidence" value="ECO:0007669"/>
    <property type="project" value="TreeGrafter"/>
</dbReference>
<feature type="binding site" evidence="9">
    <location>
        <position position="73"/>
    </location>
    <ligand>
        <name>ATP</name>
        <dbReference type="ChEBI" id="CHEBI:30616"/>
    </ligand>
</feature>
<accession>A0A0A2VVC5</accession>
<evidence type="ECO:0000256" key="1">
    <source>
        <dbReference type="ARBA" id="ARBA00012513"/>
    </source>
</evidence>
<keyword evidence="3" id="KW-0808">Transferase</keyword>
<dbReference type="Proteomes" id="UP000030106">
    <property type="component" value="Unassembled WGS sequence"/>
</dbReference>
<evidence type="ECO:0000256" key="6">
    <source>
        <dbReference type="ARBA" id="ARBA00022840"/>
    </source>
</evidence>
<evidence type="ECO:0000313" key="12">
    <source>
        <dbReference type="Proteomes" id="UP000030106"/>
    </source>
</evidence>
<evidence type="ECO:0000256" key="7">
    <source>
        <dbReference type="ARBA" id="ARBA00047899"/>
    </source>
</evidence>
<dbReference type="InterPro" id="IPR011009">
    <property type="entry name" value="Kinase-like_dom_sf"/>
</dbReference>
<name>A0A0A2VVC5_BEABA</name>
<keyword evidence="5 11" id="KW-0418">Kinase</keyword>
<dbReference type="InterPro" id="IPR017441">
    <property type="entry name" value="Protein_kinase_ATP_BS"/>
</dbReference>
<dbReference type="EMBL" id="ANFO01000361">
    <property type="protein sequence ID" value="KGQ10110.1"/>
    <property type="molecule type" value="Genomic_DNA"/>
</dbReference>
<dbReference type="PANTHER" id="PTHR47634:SF9">
    <property type="entry name" value="PROTEIN KINASE DOMAIN-CONTAINING PROTEIN-RELATED"/>
    <property type="match status" value="1"/>
</dbReference>
<evidence type="ECO:0000256" key="8">
    <source>
        <dbReference type="ARBA" id="ARBA00048679"/>
    </source>
</evidence>
<feature type="domain" description="Protein kinase" evidence="10">
    <location>
        <begin position="44"/>
        <end position="415"/>
    </location>
</feature>
<keyword evidence="4 9" id="KW-0547">Nucleotide-binding</keyword>
<dbReference type="Gene3D" id="3.30.200.20">
    <property type="entry name" value="Phosphorylase Kinase, domain 1"/>
    <property type="match status" value="1"/>
</dbReference>